<name>A0A2N0NY22_9GLOM</name>
<comment type="caution">
    <text evidence="2">The sequence shown here is derived from an EMBL/GenBank/DDBJ whole genome shotgun (WGS) entry which is preliminary data.</text>
</comment>
<dbReference type="Proteomes" id="UP000232722">
    <property type="component" value="Unassembled WGS sequence"/>
</dbReference>
<reference evidence="2 3" key="1">
    <citation type="submission" date="2016-04" db="EMBL/GenBank/DDBJ databases">
        <title>Genome analyses suggest a sexual origin of heterokaryosis in a supposedly ancient asexual fungus.</title>
        <authorList>
            <person name="Ropars J."/>
            <person name="Sedzielewska K."/>
            <person name="Noel J."/>
            <person name="Charron P."/>
            <person name="Farinelli L."/>
            <person name="Marton T."/>
            <person name="Kruger M."/>
            <person name="Pelin A."/>
            <person name="Brachmann A."/>
            <person name="Corradi N."/>
        </authorList>
    </citation>
    <scope>NUCLEOTIDE SEQUENCE [LARGE SCALE GENOMIC DNA]</scope>
    <source>
        <strain evidence="2 3">A5</strain>
    </source>
</reference>
<reference evidence="2 3" key="2">
    <citation type="submission" date="2017-09" db="EMBL/GenBank/DDBJ databases">
        <title>Extensive intraspecific genome diversity in a model arbuscular mycorrhizal fungus.</title>
        <authorList>
            <person name="Chen E.C."/>
            <person name="Morin E."/>
            <person name="Beaudet D."/>
            <person name="Noel J."/>
            <person name="Ndikumana S."/>
            <person name="Charron P."/>
            <person name="St-Onge C."/>
            <person name="Giorgi J."/>
            <person name="Grigoriev I.V."/>
            <person name="Roux C."/>
            <person name="Martin F.M."/>
            <person name="Corradi N."/>
        </authorList>
    </citation>
    <scope>NUCLEOTIDE SEQUENCE [LARGE SCALE GENOMIC DNA]</scope>
    <source>
        <strain evidence="2 3">A5</strain>
    </source>
</reference>
<keyword evidence="1" id="KW-1133">Transmembrane helix</keyword>
<feature type="transmembrane region" description="Helical" evidence="1">
    <location>
        <begin position="21"/>
        <end position="40"/>
    </location>
</feature>
<sequence>MIRKCKTTSLWLNLKMLNGSYKSMIHESIHLFLITIHYYFHYLFVPMNKLV</sequence>
<keyword evidence="1" id="KW-0472">Membrane</keyword>
<keyword evidence="1" id="KW-0812">Transmembrane</keyword>
<evidence type="ECO:0000256" key="1">
    <source>
        <dbReference type="SAM" id="Phobius"/>
    </source>
</evidence>
<accession>A0A2N0NY22</accession>
<proteinExistence type="predicted"/>
<protein>
    <submittedName>
        <fullName evidence="2">Uncharacterized protein</fullName>
    </submittedName>
</protein>
<evidence type="ECO:0000313" key="3">
    <source>
        <dbReference type="Proteomes" id="UP000232722"/>
    </source>
</evidence>
<gene>
    <name evidence="2" type="ORF">RhiirA5_83894</name>
</gene>
<organism evidence="2 3">
    <name type="scientific">Rhizophagus irregularis</name>
    <dbReference type="NCBI Taxonomy" id="588596"/>
    <lineage>
        <taxon>Eukaryota</taxon>
        <taxon>Fungi</taxon>
        <taxon>Fungi incertae sedis</taxon>
        <taxon>Mucoromycota</taxon>
        <taxon>Glomeromycotina</taxon>
        <taxon>Glomeromycetes</taxon>
        <taxon>Glomerales</taxon>
        <taxon>Glomeraceae</taxon>
        <taxon>Rhizophagus</taxon>
    </lineage>
</organism>
<dbReference type="EMBL" id="LLXJ01002174">
    <property type="protein sequence ID" value="PKB99466.1"/>
    <property type="molecule type" value="Genomic_DNA"/>
</dbReference>
<evidence type="ECO:0000313" key="2">
    <source>
        <dbReference type="EMBL" id="PKB99466.1"/>
    </source>
</evidence>
<dbReference type="AlphaFoldDB" id="A0A2N0NY22"/>